<reference evidence="1" key="2">
    <citation type="journal article" date="2015" name="Fish Shellfish Immunol.">
        <title>Early steps in the European eel (Anguilla anguilla)-Vibrio vulnificus interaction in the gills: Role of the RtxA13 toxin.</title>
        <authorList>
            <person name="Callol A."/>
            <person name="Pajuelo D."/>
            <person name="Ebbesson L."/>
            <person name="Teles M."/>
            <person name="MacKenzie S."/>
            <person name="Amaro C."/>
        </authorList>
    </citation>
    <scope>NUCLEOTIDE SEQUENCE</scope>
</reference>
<name>A0A0E9XSJ6_ANGAN</name>
<sequence length="30" mass="3694">MLYCFRIDKKFYSLLLKHYMVWPLAISLSL</sequence>
<dbReference type="EMBL" id="GBXM01003772">
    <property type="protein sequence ID" value="JAI04806.1"/>
    <property type="molecule type" value="Transcribed_RNA"/>
</dbReference>
<dbReference type="AlphaFoldDB" id="A0A0E9XSJ6"/>
<proteinExistence type="predicted"/>
<evidence type="ECO:0000313" key="1">
    <source>
        <dbReference type="EMBL" id="JAI04806.1"/>
    </source>
</evidence>
<organism evidence="1">
    <name type="scientific">Anguilla anguilla</name>
    <name type="common">European freshwater eel</name>
    <name type="synonym">Muraena anguilla</name>
    <dbReference type="NCBI Taxonomy" id="7936"/>
    <lineage>
        <taxon>Eukaryota</taxon>
        <taxon>Metazoa</taxon>
        <taxon>Chordata</taxon>
        <taxon>Craniata</taxon>
        <taxon>Vertebrata</taxon>
        <taxon>Euteleostomi</taxon>
        <taxon>Actinopterygii</taxon>
        <taxon>Neopterygii</taxon>
        <taxon>Teleostei</taxon>
        <taxon>Anguilliformes</taxon>
        <taxon>Anguillidae</taxon>
        <taxon>Anguilla</taxon>
    </lineage>
</organism>
<accession>A0A0E9XSJ6</accession>
<protein>
    <submittedName>
        <fullName evidence="1">Uncharacterized protein</fullName>
    </submittedName>
</protein>
<reference evidence="1" key="1">
    <citation type="submission" date="2014-11" db="EMBL/GenBank/DDBJ databases">
        <authorList>
            <person name="Amaro Gonzalez C."/>
        </authorList>
    </citation>
    <scope>NUCLEOTIDE SEQUENCE</scope>
</reference>